<gene>
    <name evidence="1" type="ORF">LITE_LOCUS31400</name>
</gene>
<evidence type="ECO:0000313" key="1">
    <source>
        <dbReference type="EMBL" id="CAI0452927.1"/>
    </source>
</evidence>
<evidence type="ECO:0000313" key="2">
    <source>
        <dbReference type="Proteomes" id="UP001154282"/>
    </source>
</evidence>
<name>A0AAV0N393_9ROSI</name>
<accession>A0AAV0N393</accession>
<comment type="caution">
    <text evidence="1">The sequence shown here is derived from an EMBL/GenBank/DDBJ whole genome shotgun (WGS) entry which is preliminary data.</text>
</comment>
<sequence length="100" mass="10927">MVQVTGTRPKSRFRPRALETVAEPSTMLLSHGDRPACSSSQPLTESYWSTTLANTLRPFSAVILIRLPRIDRPSCNPVDSATTASLLSWKLSSLLGLINS</sequence>
<protein>
    <submittedName>
        <fullName evidence="1">Uncharacterized protein</fullName>
    </submittedName>
</protein>
<dbReference type="AlphaFoldDB" id="A0AAV0N393"/>
<keyword evidence="2" id="KW-1185">Reference proteome</keyword>
<reference evidence="1" key="1">
    <citation type="submission" date="2022-08" db="EMBL/GenBank/DDBJ databases">
        <authorList>
            <person name="Gutierrez-Valencia J."/>
        </authorList>
    </citation>
    <scope>NUCLEOTIDE SEQUENCE</scope>
</reference>
<organism evidence="1 2">
    <name type="scientific">Linum tenue</name>
    <dbReference type="NCBI Taxonomy" id="586396"/>
    <lineage>
        <taxon>Eukaryota</taxon>
        <taxon>Viridiplantae</taxon>
        <taxon>Streptophyta</taxon>
        <taxon>Embryophyta</taxon>
        <taxon>Tracheophyta</taxon>
        <taxon>Spermatophyta</taxon>
        <taxon>Magnoliopsida</taxon>
        <taxon>eudicotyledons</taxon>
        <taxon>Gunneridae</taxon>
        <taxon>Pentapetalae</taxon>
        <taxon>rosids</taxon>
        <taxon>fabids</taxon>
        <taxon>Malpighiales</taxon>
        <taxon>Linaceae</taxon>
        <taxon>Linum</taxon>
    </lineage>
</organism>
<dbReference type="Proteomes" id="UP001154282">
    <property type="component" value="Unassembled WGS sequence"/>
</dbReference>
<dbReference type="EMBL" id="CAMGYJ010000007">
    <property type="protein sequence ID" value="CAI0452927.1"/>
    <property type="molecule type" value="Genomic_DNA"/>
</dbReference>
<proteinExistence type="predicted"/>